<organism evidence="2">
    <name type="scientific">Cladocopium goreaui</name>
    <dbReference type="NCBI Taxonomy" id="2562237"/>
    <lineage>
        <taxon>Eukaryota</taxon>
        <taxon>Sar</taxon>
        <taxon>Alveolata</taxon>
        <taxon>Dinophyceae</taxon>
        <taxon>Suessiales</taxon>
        <taxon>Symbiodiniaceae</taxon>
        <taxon>Cladocopium</taxon>
    </lineage>
</organism>
<evidence type="ECO:0000313" key="3">
    <source>
        <dbReference type="EMBL" id="CAL4776210.1"/>
    </source>
</evidence>
<comment type="caution">
    <text evidence="2">The sequence shown here is derived from an EMBL/GenBank/DDBJ whole genome shotgun (WGS) entry which is preliminary data.</text>
</comment>
<feature type="compositionally biased region" description="Low complexity" evidence="1">
    <location>
        <begin position="1"/>
        <end position="10"/>
    </location>
</feature>
<dbReference type="Gene3D" id="2.130.10.10">
    <property type="entry name" value="YVTN repeat-like/Quinoprotein amine dehydrogenase"/>
    <property type="match status" value="1"/>
</dbReference>
<gene>
    <name evidence="2" type="ORF">C1SCF055_LOCUS16013</name>
</gene>
<dbReference type="Proteomes" id="UP001152797">
    <property type="component" value="Unassembled WGS sequence"/>
</dbReference>
<evidence type="ECO:0000313" key="2">
    <source>
        <dbReference type="EMBL" id="CAI3988898.1"/>
    </source>
</evidence>
<dbReference type="EMBL" id="CAMXCT030001313">
    <property type="protein sequence ID" value="CAL4776210.1"/>
    <property type="molecule type" value="Genomic_DNA"/>
</dbReference>
<feature type="compositionally biased region" description="Basic and acidic residues" evidence="1">
    <location>
        <begin position="11"/>
        <end position="20"/>
    </location>
</feature>
<dbReference type="EMBL" id="CAMXCT010001313">
    <property type="protein sequence ID" value="CAI3988898.1"/>
    <property type="molecule type" value="Genomic_DNA"/>
</dbReference>
<evidence type="ECO:0000256" key="1">
    <source>
        <dbReference type="SAM" id="MobiDB-lite"/>
    </source>
</evidence>
<accession>A0A9P1CDX0</accession>
<dbReference type="EMBL" id="CAMXCT020001313">
    <property type="protein sequence ID" value="CAL1142273.1"/>
    <property type="molecule type" value="Genomic_DNA"/>
</dbReference>
<evidence type="ECO:0000313" key="4">
    <source>
        <dbReference type="Proteomes" id="UP001152797"/>
    </source>
</evidence>
<dbReference type="InterPro" id="IPR015943">
    <property type="entry name" value="WD40/YVTN_repeat-like_dom_sf"/>
</dbReference>
<dbReference type="AlphaFoldDB" id="A0A9P1CDX0"/>
<evidence type="ECO:0008006" key="5">
    <source>
        <dbReference type="Google" id="ProtNLM"/>
    </source>
</evidence>
<keyword evidence="4" id="KW-1185">Reference proteome</keyword>
<protein>
    <recommendedName>
        <fullName evidence="5">Translation initiation factor beta propellor-like domain-containing protein</fullName>
    </recommendedName>
</protein>
<name>A0A9P1CDX0_9DINO</name>
<proteinExistence type="predicted"/>
<sequence length="301" mass="33038">MGCGASSAKPAEAKEAAKEEVQEVKAPLVSIDESKFTSIFKKGGAQSGAWISDKLYVYVLGDNDVEEHPVEVLDINTMTATQVATFTGKDWPSTAATADGSMYALAAGPVLKIFKSSDHSEVCSITTPSPHYVSQLAFSPDGKKIACEGDRCKSWVYSVPEGAELLALEGEKTTDYGMKPLWWDNDTLFSFHKWFLYAHTVSTKALITKFEVPKGEFVASGVHITKSKKIYVSNDNGVLHELTYDGMQFVIKESYERFSDSIGPSNMQVFSDEQTVLYEKSGGGHFHVKVVGQWEKQLGKC</sequence>
<reference evidence="2" key="1">
    <citation type="submission" date="2022-10" db="EMBL/GenBank/DDBJ databases">
        <authorList>
            <person name="Chen Y."/>
            <person name="Dougan E. K."/>
            <person name="Chan C."/>
            <person name="Rhodes N."/>
            <person name="Thang M."/>
        </authorList>
    </citation>
    <scope>NUCLEOTIDE SEQUENCE</scope>
</reference>
<feature type="region of interest" description="Disordered" evidence="1">
    <location>
        <begin position="1"/>
        <end position="20"/>
    </location>
</feature>
<reference evidence="3 4" key="2">
    <citation type="submission" date="2024-05" db="EMBL/GenBank/DDBJ databases">
        <authorList>
            <person name="Chen Y."/>
            <person name="Shah S."/>
            <person name="Dougan E. K."/>
            <person name="Thang M."/>
            <person name="Chan C."/>
        </authorList>
    </citation>
    <scope>NUCLEOTIDE SEQUENCE [LARGE SCALE GENOMIC DNA]</scope>
</reference>
<dbReference type="OrthoDB" id="409575at2759"/>
<dbReference type="SUPFAM" id="SSF82171">
    <property type="entry name" value="DPP6 N-terminal domain-like"/>
    <property type="match status" value="1"/>
</dbReference>